<proteinExistence type="predicted"/>
<gene>
    <name evidence="1" type="ORF">NQZ67_26360</name>
</gene>
<organism evidence="1 2">
    <name type="scientific">Paenibacillus soyae</name>
    <dbReference type="NCBI Taxonomy" id="2969249"/>
    <lineage>
        <taxon>Bacteria</taxon>
        <taxon>Bacillati</taxon>
        <taxon>Bacillota</taxon>
        <taxon>Bacilli</taxon>
        <taxon>Bacillales</taxon>
        <taxon>Paenibacillaceae</taxon>
        <taxon>Paenibacillus</taxon>
    </lineage>
</organism>
<evidence type="ECO:0000313" key="2">
    <source>
        <dbReference type="Proteomes" id="UP001141950"/>
    </source>
</evidence>
<sequence length="127" mass="14524">MLDTTGFLPFGSLLLQVCSLYFGTEPGHTIPRVDAAEAKKFMQDMLNHYAEEQATGDFASWVRVGASLRPSYHTPGMPFRIRILVAKVQYRTHGFKPLALLRGMRRNVMVAKKKINVIRQYDLIVRR</sequence>
<dbReference type="RefSeq" id="WP_257451866.1">
    <property type="nucleotide sequence ID" value="NZ_JANIPJ010000026.1"/>
</dbReference>
<protein>
    <submittedName>
        <fullName evidence="1">Uncharacterized protein</fullName>
    </submittedName>
</protein>
<reference evidence="1" key="1">
    <citation type="submission" date="2022-08" db="EMBL/GenBank/DDBJ databases">
        <title>The genomic sequence of strain Paenibacillus sp. SCIV0701.</title>
        <authorList>
            <person name="Zhao H."/>
        </authorList>
    </citation>
    <scope>NUCLEOTIDE SEQUENCE</scope>
    <source>
        <strain evidence="1">SCIV0701</strain>
    </source>
</reference>
<name>A0A9X2MVY5_9BACL</name>
<keyword evidence="2" id="KW-1185">Reference proteome</keyword>
<accession>A0A9X2MVY5</accession>
<evidence type="ECO:0000313" key="1">
    <source>
        <dbReference type="EMBL" id="MCR2807415.1"/>
    </source>
</evidence>
<dbReference type="Proteomes" id="UP001141950">
    <property type="component" value="Unassembled WGS sequence"/>
</dbReference>
<dbReference type="EMBL" id="JANIPJ010000026">
    <property type="protein sequence ID" value="MCR2807415.1"/>
    <property type="molecule type" value="Genomic_DNA"/>
</dbReference>
<dbReference type="AlphaFoldDB" id="A0A9X2MVY5"/>
<comment type="caution">
    <text evidence="1">The sequence shown here is derived from an EMBL/GenBank/DDBJ whole genome shotgun (WGS) entry which is preliminary data.</text>
</comment>